<sequence>NNNNNEKYFYNRFNLNEWNSKIIISCRSNVLNDDDINQILIGSNNITTTTTTITTSITYLWPFSKQQMKWYIDKFIKINKNNNINNINNINWTIQQYEETLNNYPSLNKMIEEPFLLRMILSVLPLLMKQHPLGTIISKAQIYEAFNDQWIDIHINNIINKLSELRIQINFKKIKYTFQQYCQDLAFQMFIQGIQVATENNDIQDNNNNNILYKLDPIMETTILNMMMKNKIFGKNILIIIYQKKIRVKKIKI</sequence>
<accession>X6LD29</accession>
<reference evidence="1 2" key="1">
    <citation type="journal article" date="2013" name="Curr. Biol.">
        <title>The Genome of the Foraminiferan Reticulomyxa filosa.</title>
        <authorList>
            <person name="Glockner G."/>
            <person name="Hulsmann N."/>
            <person name="Schleicher M."/>
            <person name="Noegel A.A."/>
            <person name="Eichinger L."/>
            <person name="Gallinger C."/>
            <person name="Pawlowski J."/>
            <person name="Sierra R."/>
            <person name="Euteneuer U."/>
            <person name="Pillet L."/>
            <person name="Moustafa A."/>
            <person name="Platzer M."/>
            <person name="Groth M."/>
            <person name="Szafranski K."/>
            <person name="Schliwa M."/>
        </authorList>
    </citation>
    <scope>NUCLEOTIDE SEQUENCE [LARGE SCALE GENOMIC DNA]</scope>
</reference>
<name>X6LD29_RETFI</name>
<evidence type="ECO:0000313" key="1">
    <source>
        <dbReference type="EMBL" id="ETN99285.1"/>
    </source>
</evidence>
<organism evidence="1 2">
    <name type="scientific">Reticulomyxa filosa</name>
    <dbReference type="NCBI Taxonomy" id="46433"/>
    <lineage>
        <taxon>Eukaryota</taxon>
        <taxon>Sar</taxon>
        <taxon>Rhizaria</taxon>
        <taxon>Retaria</taxon>
        <taxon>Foraminifera</taxon>
        <taxon>Monothalamids</taxon>
        <taxon>Reticulomyxidae</taxon>
        <taxon>Reticulomyxa</taxon>
    </lineage>
</organism>
<comment type="caution">
    <text evidence="1">The sequence shown here is derived from an EMBL/GenBank/DDBJ whole genome shotgun (WGS) entry which is preliminary data.</text>
</comment>
<keyword evidence="2" id="KW-1185">Reference proteome</keyword>
<dbReference type="Proteomes" id="UP000023152">
    <property type="component" value="Unassembled WGS sequence"/>
</dbReference>
<gene>
    <name evidence="1" type="ORF">RFI_38196</name>
</gene>
<dbReference type="OrthoDB" id="2443807at2759"/>
<evidence type="ECO:0000313" key="2">
    <source>
        <dbReference type="Proteomes" id="UP000023152"/>
    </source>
</evidence>
<protein>
    <submittedName>
        <fullName evidence="1">Uncharacterized protein</fullName>
    </submittedName>
</protein>
<feature type="non-terminal residue" evidence="1">
    <location>
        <position position="1"/>
    </location>
</feature>
<dbReference type="EMBL" id="ASPP01044407">
    <property type="protein sequence ID" value="ETN99285.1"/>
    <property type="molecule type" value="Genomic_DNA"/>
</dbReference>
<dbReference type="AlphaFoldDB" id="X6LD29"/>
<proteinExistence type="predicted"/>